<dbReference type="Proteomes" id="UP001234178">
    <property type="component" value="Unassembled WGS sequence"/>
</dbReference>
<name>A0ABQ9YUZ8_9CRUS</name>
<comment type="caution">
    <text evidence="2">The sequence shown here is derived from an EMBL/GenBank/DDBJ whole genome shotgun (WGS) entry which is preliminary data.</text>
</comment>
<accession>A0ABQ9YUZ8</accession>
<sequence>MARSLPQHVPEVLTRPDSASGGCSKATSHSLTGGSAMMSRLQANSTSPTAPAQQHQLLTGSLSAPSSPSQLVKSSSIPLKMRQGVVGRHHAPPPNIIVEKGRIEFVKSGDAAALAALAATSPATSPPSPLVANEKHKLVMGTKIFRPPTSSSSSSSSSSPSSKKTPEATEEMPPKGQAKSKDCAGSISFRDRSASPKFNSTRESTPPLPDSRIPSGMGSRAKGSTAPDVCRNLIPRPGFVNKSRETSPSPQSSAKTLSIPAAACKSGASSSSVPVSPNLIRWRAKLSGSSGPCVANHLNVASSAIAAAAASSSSSSVAGSHPPKKTTAPTSPPVGMVKLSGNSAKSCPLSSSSSSSSASKPTAVAQKIAQKRNKNK</sequence>
<proteinExistence type="predicted"/>
<reference evidence="2 3" key="1">
    <citation type="journal article" date="2023" name="Nucleic Acids Res.">
        <title>The hologenome of Daphnia magna reveals possible DNA methylation and microbiome-mediated evolution of the host genome.</title>
        <authorList>
            <person name="Chaturvedi A."/>
            <person name="Li X."/>
            <person name="Dhandapani V."/>
            <person name="Marshall H."/>
            <person name="Kissane S."/>
            <person name="Cuenca-Cambronero M."/>
            <person name="Asole G."/>
            <person name="Calvet F."/>
            <person name="Ruiz-Romero M."/>
            <person name="Marangio P."/>
            <person name="Guigo R."/>
            <person name="Rago D."/>
            <person name="Mirbahai L."/>
            <person name="Eastwood N."/>
            <person name="Colbourne J.K."/>
            <person name="Zhou J."/>
            <person name="Mallon E."/>
            <person name="Orsini L."/>
        </authorList>
    </citation>
    <scope>NUCLEOTIDE SEQUENCE [LARGE SCALE GENOMIC DNA]</scope>
    <source>
        <strain evidence="2">LRV0_1</strain>
    </source>
</reference>
<feature type="region of interest" description="Disordered" evidence="1">
    <location>
        <begin position="311"/>
        <end position="376"/>
    </location>
</feature>
<feature type="compositionally biased region" description="Polar residues" evidence="1">
    <location>
        <begin position="41"/>
        <end position="62"/>
    </location>
</feature>
<evidence type="ECO:0000313" key="3">
    <source>
        <dbReference type="Proteomes" id="UP001234178"/>
    </source>
</evidence>
<evidence type="ECO:0000313" key="2">
    <source>
        <dbReference type="EMBL" id="KAK4004464.1"/>
    </source>
</evidence>
<keyword evidence="3" id="KW-1185">Reference proteome</keyword>
<gene>
    <name evidence="2" type="ORF">OUZ56_006199</name>
</gene>
<protein>
    <submittedName>
        <fullName evidence="2">Uncharacterized protein</fullName>
    </submittedName>
</protein>
<organism evidence="2 3">
    <name type="scientific">Daphnia magna</name>
    <dbReference type="NCBI Taxonomy" id="35525"/>
    <lineage>
        <taxon>Eukaryota</taxon>
        <taxon>Metazoa</taxon>
        <taxon>Ecdysozoa</taxon>
        <taxon>Arthropoda</taxon>
        <taxon>Crustacea</taxon>
        <taxon>Branchiopoda</taxon>
        <taxon>Diplostraca</taxon>
        <taxon>Cladocera</taxon>
        <taxon>Anomopoda</taxon>
        <taxon>Daphniidae</taxon>
        <taxon>Daphnia</taxon>
    </lineage>
</organism>
<feature type="region of interest" description="Disordered" evidence="1">
    <location>
        <begin position="1"/>
        <end position="74"/>
    </location>
</feature>
<feature type="compositionally biased region" description="Low complexity" evidence="1">
    <location>
        <begin position="63"/>
        <end position="74"/>
    </location>
</feature>
<feature type="compositionally biased region" description="Low complexity" evidence="1">
    <location>
        <begin position="343"/>
        <end position="361"/>
    </location>
</feature>
<feature type="compositionally biased region" description="Low complexity" evidence="1">
    <location>
        <begin position="147"/>
        <end position="163"/>
    </location>
</feature>
<feature type="region of interest" description="Disordered" evidence="1">
    <location>
        <begin position="144"/>
        <end position="276"/>
    </location>
</feature>
<dbReference type="EMBL" id="JAOYFB010000001">
    <property type="protein sequence ID" value="KAK4004464.1"/>
    <property type="molecule type" value="Genomic_DNA"/>
</dbReference>
<evidence type="ECO:0000256" key="1">
    <source>
        <dbReference type="SAM" id="MobiDB-lite"/>
    </source>
</evidence>
<feature type="compositionally biased region" description="Polar residues" evidence="1">
    <location>
        <begin position="246"/>
        <end position="256"/>
    </location>
</feature>